<organism evidence="2 3">
    <name type="scientific">Channa striata</name>
    <name type="common">Snakehead murrel</name>
    <name type="synonym">Ophicephalus striatus</name>
    <dbReference type="NCBI Taxonomy" id="64152"/>
    <lineage>
        <taxon>Eukaryota</taxon>
        <taxon>Metazoa</taxon>
        <taxon>Chordata</taxon>
        <taxon>Craniata</taxon>
        <taxon>Vertebrata</taxon>
        <taxon>Euteleostomi</taxon>
        <taxon>Actinopterygii</taxon>
        <taxon>Neopterygii</taxon>
        <taxon>Teleostei</taxon>
        <taxon>Neoteleostei</taxon>
        <taxon>Acanthomorphata</taxon>
        <taxon>Anabantaria</taxon>
        <taxon>Anabantiformes</taxon>
        <taxon>Channoidei</taxon>
        <taxon>Channidae</taxon>
        <taxon>Channa</taxon>
    </lineage>
</organism>
<keyword evidence="1" id="KW-0732">Signal</keyword>
<proteinExistence type="predicted"/>
<feature type="chain" id="PRO_5041651442" description="Secreted protein" evidence="1">
    <location>
        <begin position="20"/>
        <end position="210"/>
    </location>
</feature>
<name>A0AA88IGN5_CHASR</name>
<evidence type="ECO:0000256" key="1">
    <source>
        <dbReference type="SAM" id="SignalP"/>
    </source>
</evidence>
<evidence type="ECO:0000313" key="2">
    <source>
        <dbReference type="EMBL" id="KAK2811724.1"/>
    </source>
</evidence>
<dbReference type="AlphaFoldDB" id="A0AA88IGN5"/>
<dbReference type="Proteomes" id="UP001187415">
    <property type="component" value="Unassembled WGS sequence"/>
</dbReference>
<gene>
    <name evidence="2" type="ORF">Q5P01_000157</name>
</gene>
<evidence type="ECO:0000313" key="3">
    <source>
        <dbReference type="Proteomes" id="UP001187415"/>
    </source>
</evidence>
<protein>
    <recommendedName>
        <fullName evidence="4">Secreted protein</fullName>
    </recommendedName>
</protein>
<reference evidence="2" key="1">
    <citation type="submission" date="2023-07" db="EMBL/GenBank/DDBJ databases">
        <title>Chromosome-level Genome Assembly of Striped Snakehead (Channa striata).</title>
        <authorList>
            <person name="Liu H."/>
        </authorList>
    </citation>
    <scope>NUCLEOTIDE SEQUENCE</scope>
    <source>
        <strain evidence="2">Gz</strain>
        <tissue evidence="2">Muscle</tissue>
    </source>
</reference>
<evidence type="ECO:0008006" key="4">
    <source>
        <dbReference type="Google" id="ProtNLM"/>
    </source>
</evidence>
<sequence length="210" mass="22466">MDLVLLPLLTMLAAGVAFGENPQELDLTSGKTFASVNVTVRDGPVRGAVHDTVGHCQHGKPCAIACPSDKDEGASLWPGLEDELWWGEEWKDVQIKGESPTMISPGVLIADRLRNPSLAGCRKRYRVTIEGSDATGIPAGSVLEGPAKKVRMEIARPYPRLVRPTCKHLSRSMVIPVVVGQRTEIQCEGFGGACSTAVLADEPVSRGGRV</sequence>
<keyword evidence="3" id="KW-1185">Reference proteome</keyword>
<dbReference type="EMBL" id="JAUPFM010000163">
    <property type="protein sequence ID" value="KAK2811724.1"/>
    <property type="molecule type" value="Genomic_DNA"/>
</dbReference>
<accession>A0AA88IGN5</accession>
<comment type="caution">
    <text evidence="2">The sequence shown here is derived from an EMBL/GenBank/DDBJ whole genome shotgun (WGS) entry which is preliminary data.</text>
</comment>
<feature type="signal peptide" evidence="1">
    <location>
        <begin position="1"/>
        <end position="19"/>
    </location>
</feature>